<keyword evidence="2" id="KW-0808">Transferase</keyword>
<keyword evidence="4" id="KW-0418">Kinase</keyword>
<evidence type="ECO:0000259" key="9">
    <source>
        <dbReference type="PROSITE" id="PS50146"/>
    </source>
</evidence>
<reference evidence="10" key="1">
    <citation type="submission" date="2021-01" db="EMBL/GenBank/DDBJ databases">
        <authorList>
            <person name="Zahm M."/>
            <person name="Roques C."/>
            <person name="Cabau C."/>
            <person name="Klopp C."/>
            <person name="Donnadieu C."/>
            <person name="Jouanno E."/>
            <person name="Lampietro C."/>
            <person name="Louis A."/>
            <person name="Herpin A."/>
            <person name="Echchiki A."/>
            <person name="Berthelot C."/>
            <person name="Parey E."/>
            <person name="Roest-Crollius H."/>
            <person name="Braasch I."/>
            <person name="Postlethwait J."/>
            <person name="Bobe J."/>
            <person name="Montfort J."/>
            <person name="Bouchez O."/>
            <person name="Begum T."/>
            <person name="Mejri S."/>
            <person name="Adams A."/>
            <person name="Chen W.-J."/>
            <person name="Guiguen Y."/>
        </authorList>
    </citation>
    <scope>NUCLEOTIDE SEQUENCE</scope>
    <source>
        <strain evidence="10">YG-15Mar2019-1</strain>
        <tissue evidence="10">Brain</tissue>
    </source>
</reference>
<dbReference type="GO" id="GO:0008481">
    <property type="term" value="F:sphingosine kinase activity"/>
    <property type="evidence" value="ECO:0007669"/>
    <property type="project" value="UniProtKB-EC"/>
</dbReference>
<keyword evidence="3" id="KW-0547">Nucleotide-binding</keyword>
<dbReference type="InterPro" id="IPR016064">
    <property type="entry name" value="NAD/diacylglycerol_kinase_sf"/>
</dbReference>
<dbReference type="GO" id="GO:0005524">
    <property type="term" value="F:ATP binding"/>
    <property type="evidence" value="ECO:0007669"/>
    <property type="project" value="UniProtKB-KW"/>
</dbReference>
<dbReference type="GO" id="GO:0012505">
    <property type="term" value="C:endomembrane system"/>
    <property type="evidence" value="ECO:0007669"/>
    <property type="project" value="UniProtKB-SubCell"/>
</dbReference>
<keyword evidence="5" id="KW-0067">ATP-binding</keyword>
<dbReference type="GO" id="GO:0005737">
    <property type="term" value="C:cytoplasm"/>
    <property type="evidence" value="ECO:0007669"/>
    <property type="project" value="TreeGrafter"/>
</dbReference>
<dbReference type="GO" id="GO:0016020">
    <property type="term" value="C:membrane"/>
    <property type="evidence" value="ECO:0007669"/>
    <property type="project" value="TreeGrafter"/>
</dbReference>
<dbReference type="EMBL" id="JAFDVH010000001">
    <property type="protein sequence ID" value="KAG7491662.1"/>
    <property type="molecule type" value="Genomic_DNA"/>
</dbReference>
<dbReference type="GO" id="GO:0046512">
    <property type="term" value="P:sphingosine biosynthetic process"/>
    <property type="evidence" value="ECO:0007669"/>
    <property type="project" value="TreeGrafter"/>
</dbReference>
<dbReference type="Pfam" id="PF00781">
    <property type="entry name" value="DAGK_cat"/>
    <property type="match status" value="1"/>
</dbReference>
<dbReference type="Gene3D" id="2.60.200.40">
    <property type="match status" value="1"/>
</dbReference>
<feature type="domain" description="DAGKc" evidence="9">
    <location>
        <begin position="151"/>
        <end position="298"/>
    </location>
</feature>
<proteinExistence type="predicted"/>
<evidence type="ECO:0000313" key="11">
    <source>
        <dbReference type="Proteomes" id="UP001046870"/>
    </source>
</evidence>
<comment type="caution">
    <text evidence="10">The sequence shown here is derived from an EMBL/GenBank/DDBJ whole genome shotgun (WGS) entry which is preliminary data.</text>
</comment>
<evidence type="ECO:0000256" key="7">
    <source>
        <dbReference type="ARBA" id="ARBA00044037"/>
    </source>
</evidence>
<dbReference type="GO" id="GO:0071363">
    <property type="term" value="P:cellular response to growth factor stimulus"/>
    <property type="evidence" value="ECO:0007669"/>
    <property type="project" value="TreeGrafter"/>
</dbReference>
<evidence type="ECO:0000256" key="1">
    <source>
        <dbReference type="ARBA" id="ARBA00004308"/>
    </source>
</evidence>
<keyword evidence="6" id="KW-0472">Membrane</keyword>
<dbReference type="Proteomes" id="UP001046870">
    <property type="component" value="Chromosome 1"/>
</dbReference>
<evidence type="ECO:0000256" key="4">
    <source>
        <dbReference type="ARBA" id="ARBA00022777"/>
    </source>
</evidence>
<name>A0A9D3QKM4_MEGAT</name>
<dbReference type="GO" id="GO:0043066">
    <property type="term" value="P:negative regulation of apoptotic process"/>
    <property type="evidence" value="ECO:0007669"/>
    <property type="project" value="TreeGrafter"/>
</dbReference>
<accession>A0A9D3QKM4</accession>
<evidence type="ECO:0000256" key="2">
    <source>
        <dbReference type="ARBA" id="ARBA00022679"/>
    </source>
</evidence>
<protein>
    <recommendedName>
        <fullName evidence="7">sphingosine kinase</fullName>
        <ecNumber evidence="7">2.7.1.91</ecNumber>
    </recommendedName>
</protein>
<gene>
    <name evidence="10" type="ORF">MATL_G00006330</name>
</gene>
<dbReference type="SMART" id="SM00046">
    <property type="entry name" value="DAGKc"/>
    <property type="match status" value="1"/>
</dbReference>
<dbReference type="EC" id="2.7.1.91" evidence="7"/>
<dbReference type="InterPro" id="IPR050187">
    <property type="entry name" value="Lipid_Phosphate_FormReg"/>
</dbReference>
<dbReference type="PROSITE" id="PS50146">
    <property type="entry name" value="DAGK"/>
    <property type="match status" value="1"/>
</dbReference>
<evidence type="ECO:0000256" key="5">
    <source>
        <dbReference type="ARBA" id="ARBA00022840"/>
    </source>
</evidence>
<comment type="subcellular location">
    <subcellularLocation>
        <location evidence="1">Endomembrane system</location>
    </subcellularLocation>
</comment>
<dbReference type="Gene3D" id="3.40.50.10330">
    <property type="entry name" value="Probable inorganic polyphosphate/atp-NAD kinase, domain 1"/>
    <property type="match status" value="1"/>
</dbReference>
<keyword evidence="11" id="KW-1185">Reference proteome</keyword>
<feature type="region of interest" description="Disordered" evidence="8">
    <location>
        <begin position="389"/>
        <end position="420"/>
    </location>
</feature>
<dbReference type="InterPro" id="IPR017438">
    <property type="entry name" value="ATP-NAD_kinase_N"/>
</dbReference>
<dbReference type="InterPro" id="IPR001206">
    <property type="entry name" value="Diacylglycerol_kinase_cat_dom"/>
</dbReference>
<evidence type="ECO:0000256" key="6">
    <source>
        <dbReference type="ARBA" id="ARBA00023136"/>
    </source>
</evidence>
<dbReference type="SUPFAM" id="SSF111331">
    <property type="entry name" value="NAD kinase/diacylglycerol kinase-like"/>
    <property type="match status" value="1"/>
</dbReference>
<organism evidence="10 11">
    <name type="scientific">Megalops atlanticus</name>
    <name type="common">Tarpon</name>
    <name type="synonym">Clupea gigantea</name>
    <dbReference type="NCBI Taxonomy" id="7932"/>
    <lineage>
        <taxon>Eukaryota</taxon>
        <taxon>Metazoa</taxon>
        <taxon>Chordata</taxon>
        <taxon>Craniata</taxon>
        <taxon>Vertebrata</taxon>
        <taxon>Euteleostomi</taxon>
        <taxon>Actinopterygii</taxon>
        <taxon>Neopterygii</taxon>
        <taxon>Teleostei</taxon>
        <taxon>Elopiformes</taxon>
        <taxon>Megalopidae</taxon>
        <taxon>Megalops</taxon>
    </lineage>
</organism>
<dbReference type="FunFam" id="3.40.50.10330:FF:000005">
    <property type="entry name" value="Sphingosine kinase 2"/>
    <property type="match status" value="1"/>
</dbReference>
<dbReference type="PANTHER" id="PTHR12358:SF47">
    <property type="entry name" value="SPHINGOSINE KINASE 1"/>
    <property type="match status" value="1"/>
</dbReference>
<dbReference type="OrthoDB" id="3853857at2759"/>
<evidence type="ECO:0000313" key="10">
    <source>
        <dbReference type="EMBL" id="KAG7491662.1"/>
    </source>
</evidence>
<evidence type="ECO:0000256" key="3">
    <source>
        <dbReference type="ARBA" id="ARBA00022741"/>
    </source>
</evidence>
<dbReference type="AlphaFoldDB" id="A0A9D3QKM4"/>
<sequence length="548" mass="59930">MDQRKTEPDSYHRNGIAQVVLYGEFTATANRKVRYAVSLTEIDLTVQKITSTPAGRSKVVFNLRDCVGCRTFKGEDNTDVGAYFSAYFYPFKRRWMSSGVARQRVEQCFRVALAQDSHANLEEAQRWARAINEGSIRQLPQRDGVLYSEVRRPCRVMLLLNPHSGKGQALSLFTGHVQRMLTEAGVPHTLVITERQNHARELVREVDLSQWDAMVIISGDGLLFEVVNGLMEREDWEAAIQTPLGILPGGSGNALAASIHHYSGSQPVSCEELLVSCGFMLCKGLVSRMDLVSVHTASNQRLFSFLSLAWGFVADVDIESEKYRHVGAARFTVGTLVRLASLRVYQGRLAYLPVEEPPSRPPAQVSPPPPASAFCSSLLCRPSGASPGQNTFHNSCNSNNAAKAKRGDGTAPAPRGPPDSLLAPLEQPVPGDWTVVEEEDFVLMLAMYQSHLAEDLLAAPGAALEDGVIHLFYVKAGISRTALLRLFLAMEKGAHLASSCPYLVHVKVRALRLEPFSPKGVITVDGESVEYGPIQAQVHGGLARLISG</sequence>
<dbReference type="PANTHER" id="PTHR12358">
    <property type="entry name" value="SPHINGOSINE KINASE"/>
    <property type="match status" value="1"/>
</dbReference>
<evidence type="ECO:0000256" key="8">
    <source>
        <dbReference type="SAM" id="MobiDB-lite"/>
    </source>
</evidence>